<organism evidence="2 3">
    <name type="scientific">Celeribacter arenosi</name>
    <dbReference type="NCBI Taxonomy" id="792649"/>
    <lineage>
        <taxon>Bacteria</taxon>
        <taxon>Pseudomonadati</taxon>
        <taxon>Pseudomonadota</taxon>
        <taxon>Alphaproteobacteria</taxon>
        <taxon>Rhodobacterales</taxon>
        <taxon>Roseobacteraceae</taxon>
        <taxon>Celeribacter</taxon>
    </lineage>
</organism>
<dbReference type="EMBL" id="BAABDF010000007">
    <property type="protein sequence ID" value="GAA3867815.1"/>
    <property type="molecule type" value="Genomic_DNA"/>
</dbReference>
<keyword evidence="3" id="KW-1185">Reference proteome</keyword>
<proteinExistence type="predicted"/>
<evidence type="ECO:0000313" key="3">
    <source>
        <dbReference type="Proteomes" id="UP001399917"/>
    </source>
</evidence>
<gene>
    <name evidence="2" type="ORF">GCM10022404_17430</name>
</gene>
<accession>A0ABP7K8S4</accession>
<dbReference type="Gene3D" id="3.30.70.100">
    <property type="match status" value="1"/>
</dbReference>
<dbReference type="RefSeq" id="WP_344846412.1">
    <property type="nucleotide sequence ID" value="NZ_BAABDF010000007.1"/>
</dbReference>
<dbReference type="Proteomes" id="UP001399917">
    <property type="component" value="Unassembled WGS sequence"/>
</dbReference>
<reference evidence="3" key="1">
    <citation type="journal article" date="2019" name="Int. J. Syst. Evol. Microbiol.">
        <title>The Global Catalogue of Microorganisms (GCM) 10K type strain sequencing project: providing services to taxonomists for standard genome sequencing and annotation.</title>
        <authorList>
            <consortium name="The Broad Institute Genomics Platform"/>
            <consortium name="The Broad Institute Genome Sequencing Center for Infectious Disease"/>
            <person name="Wu L."/>
            <person name="Ma J."/>
        </authorList>
    </citation>
    <scope>NUCLEOTIDE SEQUENCE [LARGE SCALE GENOMIC DNA]</scope>
    <source>
        <strain evidence="3">JCM 17190</strain>
    </source>
</reference>
<protein>
    <recommendedName>
        <fullName evidence="1">BLUF domain-containing protein</fullName>
    </recommendedName>
</protein>
<dbReference type="SMART" id="SM01034">
    <property type="entry name" value="BLUF"/>
    <property type="match status" value="1"/>
</dbReference>
<comment type="caution">
    <text evidence="2">The sequence shown here is derived from an EMBL/GenBank/DDBJ whole genome shotgun (WGS) entry which is preliminary data.</text>
</comment>
<dbReference type="PROSITE" id="PS50925">
    <property type="entry name" value="BLUF"/>
    <property type="match status" value="1"/>
</dbReference>
<feature type="domain" description="BLUF" evidence="1">
    <location>
        <begin position="1"/>
        <end position="93"/>
    </location>
</feature>
<dbReference type="InterPro" id="IPR007024">
    <property type="entry name" value="BLUF_domain"/>
</dbReference>
<sequence length="162" mass="18124">MLQLLYRSVAINPELDSSDIEILRAALVNNRAAGVTGYLWRAEMQFFQVLHGTEDAVRSIFARILKDPRHHSIEVLHDAHTDQPTRFSEWSMGYDIVGADILGVSLQLDGTRPPISPEKAMRVIDEMAQAARDASEFGGAFPFARKPKESEGDYIARLARLT</sequence>
<dbReference type="InterPro" id="IPR036046">
    <property type="entry name" value="Acylphosphatase-like_dom_sf"/>
</dbReference>
<dbReference type="Pfam" id="PF04940">
    <property type="entry name" value="BLUF"/>
    <property type="match status" value="1"/>
</dbReference>
<dbReference type="SUPFAM" id="SSF54975">
    <property type="entry name" value="Acylphosphatase/BLUF domain-like"/>
    <property type="match status" value="1"/>
</dbReference>
<evidence type="ECO:0000259" key="1">
    <source>
        <dbReference type="PROSITE" id="PS50925"/>
    </source>
</evidence>
<evidence type="ECO:0000313" key="2">
    <source>
        <dbReference type="EMBL" id="GAA3867815.1"/>
    </source>
</evidence>
<name>A0ABP7K8S4_9RHOB</name>